<feature type="short sequence motif" description="Histidine triad motif" evidence="2">
    <location>
        <begin position="121"/>
        <end position="125"/>
    </location>
</feature>
<dbReference type="InterPro" id="IPR052908">
    <property type="entry name" value="AP-4-A_phosphorylase"/>
</dbReference>
<evidence type="ECO:0000256" key="1">
    <source>
        <dbReference type="ARBA" id="ARBA00022741"/>
    </source>
</evidence>
<sequence>MKVLWAPWRAKYVSTFINEERKGCIFCEMLNNGKSDRENLILYRGKHSFVVLNRFPYTSGHFMIVPYRHVPSFEDLSEDERMELMEVLSISIKALRISYRPDGINVGMNLGRAAGAGIEEHMHIHVVPRWVGDTNFMGVIGEVRVISDSLDSSFEKLKKAFEEATAN</sequence>
<dbReference type="PROSITE" id="PS51084">
    <property type="entry name" value="HIT_2"/>
    <property type="match status" value="1"/>
</dbReference>
<proteinExistence type="predicted"/>
<dbReference type="CDD" id="cd01275">
    <property type="entry name" value="FHIT"/>
    <property type="match status" value="1"/>
</dbReference>
<feature type="domain" description="HIT" evidence="3">
    <location>
        <begin position="25"/>
        <end position="136"/>
    </location>
</feature>
<organism evidence="4">
    <name type="scientific">Fervidicoccus fontis</name>
    <dbReference type="NCBI Taxonomy" id="683846"/>
    <lineage>
        <taxon>Archaea</taxon>
        <taxon>Thermoproteota</taxon>
        <taxon>Thermoprotei</taxon>
        <taxon>Fervidicoccales</taxon>
        <taxon>Fervidicoccaceae</taxon>
        <taxon>Fervidicoccus</taxon>
    </lineage>
</organism>
<evidence type="ECO:0000256" key="2">
    <source>
        <dbReference type="PROSITE-ProRule" id="PRU00464"/>
    </source>
</evidence>
<keyword evidence="1" id="KW-0547">Nucleotide-binding</keyword>
<dbReference type="AlphaFoldDB" id="A0A7J3SKS3"/>
<dbReference type="InterPro" id="IPR011146">
    <property type="entry name" value="HIT-like"/>
</dbReference>
<dbReference type="PANTHER" id="PTHR42997:SF1">
    <property type="entry name" value="AP-4-A PHOSPHORYLASE"/>
    <property type="match status" value="1"/>
</dbReference>
<comment type="caution">
    <text evidence="4">The sequence shown here is derived from an EMBL/GenBank/DDBJ whole genome shotgun (WGS) entry which is preliminary data.</text>
</comment>
<dbReference type="Gene3D" id="3.30.428.10">
    <property type="entry name" value="HIT-like"/>
    <property type="match status" value="1"/>
</dbReference>
<name>A0A7J3SKS3_9CREN</name>
<dbReference type="InterPro" id="IPR039383">
    <property type="entry name" value="FHIT"/>
</dbReference>
<protein>
    <submittedName>
        <fullName evidence="4">HIT domain-containing protein</fullName>
    </submittedName>
</protein>
<evidence type="ECO:0000313" key="4">
    <source>
        <dbReference type="EMBL" id="HGZ60107.1"/>
    </source>
</evidence>
<dbReference type="SUPFAM" id="SSF54197">
    <property type="entry name" value="HIT-like"/>
    <property type="match status" value="1"/>
</dbReference>
<dbReference type="InterPro" id="IPR036265">
    <property type="entry name" value="HIT-like_sf"/>
</dbReference>
<evidence type="ECO:0000259" key="3">
    <source>
        <dbReference type="PROSITE" id="PS51084"/>
    </source>
</evidence>
<dbReference type="GO" id="GO:0000166">
    <property type="term" value="F:nucleotide binding"/>
    <property type="evidence" value="ECO:0007669"/>
    <property type="project" value="UniProtKB-KW"/>
</dbReference>
<reference evidence="4" key="1">
    <citation type="journal article" date="2020" name="mSystems">
        <title>Genome- and Community-Level Interaction Insights into Carbon Utilization and Element Cycling Functions of Hydrothermarchaeota in Hydrothermal Sediment.</title>
        <authorList>
            <person name="Zhou Z."/>
            <person name="Liu Y."/>
            <person name="Xu W."/>
            <person name="Pan J."/>
            <person name="Luo Z.H."/>
            <person name="Li M."/>
        </authorList>
    </citation>
    <scope>NUCLEOTIDE SEQUENCE [LARGE SCALE GENOMIC DNA]</scope>
    <source>
        <strain evidence="4">SpSt-885</strain>
    </source>
</reference>
<dbReference type="PANTHER" id="PTHR42997">
    <property type="entry name" value="HIT FAMILY HYDROLASE"/>
    <property type="match status" value="1"/>
</dbReference>
<dbReference type="Pfam" id="PF01230">
    <property type="entry name" value="HIT"/>
    <property type="match status" value="1"/>
</dbReference>
<gene>
    <name evidence="4" type="ORF">ENW83_02725</name>
</gene>
<accession>A0A7J3SKS3</accession>
<dbReference type="EMBL" id="DTLS01000077">
    <property type="protein sequence ID" value="HGZ60107.1"/>
    <property type="molecule type" value="Genomic_DNA"/>
</dbReference>
<dbReference type="GO" id="GO:0003824">
    <property type="term" value="F:catalytic activity"/>
    <property type="evidence" value="ECO:0007669"/>
    <property type="project" value="InterPro"/>
</dbReference>